<dbReference type="GO" id="GO:0099572">
    <property type="term" value="C:postsynaptic specialization"/>
    <property type="evidence" value="ECO:0007669"/>
    <property type="project" value="TreeGrafter"/>
</dbReference>
<evidence type="ECO:0000313" key="2">
    <source>
        <dbReference type="EMBL" id="VDN02107.1"/>
    </source>
</evidence>
<organism evidence="4">
    <name type="scientific">Thelazia callipaeda</name>
    <name type="common">Oriental eyeworm</name>
    <name type="synonym">Parasitic nematode</name>
    <dbReference type="NCBI Taxonomy" id="103827"/>
    <lineage>
        <taxon>Eukaryota</taxon>
        <taxon>Metazoa</taxon>
        <taxon>Ecdysozoa</taxon>
        <taxon>Nematoda</taxon>
        <taxon>Chromadorea</taxon>
        <taxon>Rhabditida</taxon>
        <taxon>Spirurina</taxon>
        <taxon>Spiruromorpha</taxon>
        <taxon>Thelazioidea</taxon>
        <taxon>Thelaziidae</taxon>
        <taxon>Thelazia</taxon>
    </lineage>
</organism>
<dbReference type="OMA" id="EMPEHAA"/>
<accession>A0A0N5CX32</accession>
<proteinExistence type="inferred from homology"/>
<reference evidence="2 3" key="2">
    <citation type="submission" date="2018-11" db="EMBL/GenBank/DDBJ databases">
        <authorList>
            <consortium name="Pathogen Informatics"/>
        </authorList>
    </citation>
    <scope>NUCLEOTIDE SEQUENCE [LARGE SCALE GENOMIC DNA]</scope>
</reference>
<evidence type="ECO:0000256" key="1">
    <source>
        <dbReference type="ARBA" id="ARBA00008839"/>
    </source>
</evidence>
<sequence length="304" mass="34422">MFISLKPDKFSNVSSTELKNGDVFDMKNNDSRMLAPVQQLVEHFDNLVDNNLEGRKTENLCDDINTMTSDESHTTAPLKQPLAPQNSVAFSNEVKILNGEPAEKQIATNIKNENSINFILPDGNAYRNLLLKAKASLELRCDQVNNDLDKVLLLIFSSEKNMPEQTAGSLRIAVGMANLLLHKKMKKFDDLVKRHLGEGPDNLPEVKISDLSGYWALISIELDELENQFRKIDSLRENGWILEPEVPIVKSTVKSRSKMRPHFTTINSEKAAFESHSRHIALLAAKRRQKKLLEAEKNKCFELK</sequence>
<dbReference type="OrthoDB" id="10036956at2759"/>
<keyword evidence="3" id="KW-1185">Reference proteome</keyword>
<reference evidence="4" key="1">
    <citation type="submission" date="2017-02" db="UniProtKB">
        <authorList>
            <consortium name="WormBaseParasite"/>
        </authorList>
    </citation>
    <scope>IDENTIFICATION</scope>
</reference>
<comment type="similarity">
    <text evidence="1">Belongs to the SAPAP family.</text>
</comment>
<dbReference type="PANTHER" id="PTHR12353:SF31">
    <property type="entry name" value="LD44824P"/>
    <property type="match status" value="1"/>
</dbReference>
<dbReference type="WBParaSite" id="TCLT_0000493501-mRNA-1">
    <property type="protein sequence ID" value="TCLT_0000493501-mRNA-1"/>
    <property type="gene ID" value="TCLT_0000493501"/>
</dbReference>
<dbReference type="AlphaFoldDB" id="A0A0N5CX32"/>
<gene>
    <name evidence="2" type="ORF">TCLT_LOCUS4924</name>
</gene>
<dbReference type="GO" id="GO:0023052">
    <property type="term" value="P:signaling"/>
    <property type="evidence" value="ECO:0007669"/>
    <property type="project" value="InterPro"/>
</dbReference>
<dbReference type="InterPro" id="IPR005026">
    <property type="entry name" value="SAPAP"/>
</dbReference>
<dbReference type="STRING" id="103827.A0A0N5CX32"/>
<dbReference type="GO" id="GO:0060090">
    <property type="term" value="F:molecular adaptor activity"/>
    <property type="evidence" value="ECO:0007669"/>
    <property type="project" value="TreeGrafter"/>
</dbReference>
<dbReference type="Proteomes" id="UP000276776">
    <property type="component" value="Unassembled WGS sequence"/>
</dbReference>
<dbReference type="GO" id="GO:0098978">
    <property type="term" value="C:glutamatergic synapse"/>
    <property type="evidence" value="ECO:0007669"/>
    <property type="project" value="TreeGrafter"/>
</dbReference>
<evidence type="ECO:0000313" key="3">
    <source>
        <dbReference type="Proteomes" id="UP000276776"/>
    </source>
</evidence>
<protein>
    <submittedName>
        <fullName evidence="2 4">Uncharacterized protein</fullName>
    </submittedName>
</protein>
<dbReference type="PANTHER" id="PTHR12353">
    <property type="entry name" value="DISKS LARGE-ASSOCIATED PROTEIN DAP SAP90/PSD-95-ASSOCIATED PROTEIN"/>
    <property type="match status" value="1"/>
</dbReference>
<evidence type="ECO:0000313" key="4">
    <source>
        <dbReference type="WBParaSite" id="TCLT_0000493501-mRNA-1"/>
    </source>
</evidence>
<dbReference type="Pfam" id="PF03359">
    <property type="entry name" value="GKAP"/>
    <property type="match status" value="1"/>
</dbReference>
<dbReference type="EMBL" id="UYYF01004311">
    <property type="protein sequence ID" value="VDN02107.1"/>
    <property type="molecule type" value="Genomic_DNA"/>
</dbReference>
<name>A0A0N5CX32_THECL</name>